<evidence type="ECO:0000259" key="6">
    <source>
        <dbReference type="Pfam" id="PF07715"/>
    </source>
</evidence>
<keyword evidence="5" id="KW-0998">Cell outer membrane</keyword>
<dbReference type="GO" id="GO:0009279">
    <property type="term" value="C:cell outer membrane"/>
    <property type="evidence" value="ECO:0007669"/>
    <property type="project" value="UniProtKB-SubCell"/>
</dbReference>
<feature type="domain" description="TonB-dependent receptor plug" evidence="6">
    <location>
        <begin position="81"/>
        <end position="193"/>
    </location>
</feature>
<reference evidence="7" key="1">
    <citation type="submission" date="2018-05" db="EMBL/GenBank/DDBJ databases">
        <authorList>
            <person name="Lanie J.A."/>
            <person name="Ng W.-L."/>
            <person name="Kazmierczak K.M."/>
            <person name="Andrzejewski T.M."/>
            <person name="Davidsen T.M."/>
            <person name="Wayne K.J."/>
            <person name="Tettelin H."/>
            <person name="Glass J.I."/>
            <person name="Rusch D."/>
            <person name="Podicherti R."/>
            <person name="Tsui H.-C.T."/>
            <person name="Winkler M.E."/>
        </authorList>
    </citation>
    <scope>NUCLEOTIDE SEQUENCE</scope>
</reference>
<dbReference type="AlphaFoldDB" id="A0A381YRM2"/>
<dbReference type="NCBIfam" id="TIGR04056">
    <property type="entry name" value="OMP_RagA_SusC"/>
    <property type="match status" value="1"/>
</dbReference>
<dbReference type="Pfam" id="PF07715">
    <property type="entry name" value="Plug"/>
    <property type="match status" value="1"/>
</dbReference>
<dbReference type="InterPro" id="IPR039426">
    <property type="entry name" value="TonB-dep_rcpt-like"/>
</dbReference>
<dbReference type="SUPFAM" id="SSF56935">
    <property type="entry name" value="Porins"/>
    <property type="match status" value="1"/>
</dbReference>
<dbReference type="InterPro" id="IPR012910">
    <property type="entry name" value="Plug_dom"/>
</dbReference>
<dbReference type="PROSITE" id="PS52016">
    <property type="entry name" value="TONB_DEPENDENT_REC_3"/>
    <property type="match status" value="1"/>
</dbReference>
<organism evidence="7">
    <name type="scientific">marine metagenome</name>
    <dbReference type="NCBI Taxonomy" id="408172"/>
    <lineage>
        <taxon>unclassified sequences</taxon>
        <taxon>metagenomes</taxon>
        <taxon>ecological metagenomes</taxon>
    </lineage>
</organism>
<gene>
    <name evidence="7" type="ORF">METZ01_LOCUS132532</name>
</gene>
<dbReference type="InterPro" id="IPR036942">
    <property type="entry name" value="Beta-barrel_TonB_sf"/>
</dbReference>
<keyword evidence="4" id="KW-0472">Membrane</keyword>
<dbReference type="InterPro" id="IPR037066">
    <property type="entry name" value="Plug_dom_sf"/>
</dbReference>
<dbReference type="InterPro" id="IPR023996">
    <property type="entry name" value="TonB-dep_OMP_SusC/RagA"/>
</dbReference>
<protein>
    <recommendedName>
        <fullName evidence="6">TonB-dependent receptor plug domain-containing protein</fullName>
    </recommendedName>
</protein>
<evidence type="ECO:0000256" key="2">
    <source>
        <dbReference type="ARBA" id="ARBA00022448"/>
    </source>
</evidence>
<evidence type="ECO:0000256" key="4">
    <source>
        <dbReference type="ARBA" id="ARBA00023136"/>
    </source>
</evidence>
<keyword evidence="2" id="KW-0813">Transport</keyword>
<dbReference type="InterPro" id="IPR008969">
    <property type="entry name" value="CarboxyPept-like_regulatory"/>
</dbReference>
<dbReference type="Gene3D" id="2.40.170.20">
    <property type="entry name" value="TonB-dependent receptor, beta-barrel domain"/>
    <property type="match status" value="1"/>
</dbReference>
<evidence type="ECO:0000256" key="1">
    <source>
        <dbReference type="ARBA" id="ARBA00004571"/>
    </source>
</evidence>
<proteinExistence type="predicted"/>
<sequence length="1065" mass="118899">NLVVKGTTSGTMTDMDGKFFLNLTEADMSASEGKLMISYIGYKSKTVTITDDQSNYDIVLEKDILGLSEVVVTGMVGAREKTKAPYAISSLNKEQLQKAPALSAESAIRGKVAGAKVVQGSGLPGSAASVQLRGATSIDASGRSQNPLFIIDGVILSSDANMGDVDASDIESIEIVKGAAGASLYGARAAQGVVQIKTSRGKDLGFNQTRINYKAEYGTNELPKKIEAVKYHYNLQSSTSYSDSSGHAVVPGDYISASGQWIDPRDRFGGRVPDYFGDPANGIYFQDNEYRYVETGVPANAGGSAEPTLLKEGGFDNLDLFFNPGIFKTNTLSISHNAPSTNFYTSFKNTNVPGIMYDKDGYERNSLRINLDHNLADRLKFSASTYFSQSNSDEPRESVSSPFFRLTFMNPSLDLLMIDDQNYEKEAIGGPWNDTYDQIFITPDPFNPSNKNPMYDELYHDIFEEKNRYLTNLSLTYTPISWMSVQSNFSLDQSKADYMTRIQHGTKSHIGEALHNGWVYHTKASTEAINYDVTGSFNQSFNDLTLRGKLRYLYESDEYDDLYAEGREFASKGIYSLGAATEGMQVDSYEDQILSEGYFAIGGIDYKDKYILDMLFRKDGSSLFGENERWQNYYRVSSAWRLSEEAFWSPLKGTVNEAKFRFSQGTAGNRPSFTAQYETYDVSGGIISKQHLGNKDLLPEFSTETELGFDFSIMNKYSVQITQATSTIENQILLAPLQGFYGYSHQWKNAGTLESKTLEMSLQAILMSNRDMQWTANVLYDKSTSEITEFDLPPYLWSPEESWWAFPVFMNQKGELLGNLYGHKFIRDLDDLPSHVEKSEFDINDDGYVVWVGSGNNYKMGISDSLWGGGTTLYSSDSSSSSSYNWGRPIIYSNGDNVKIGTTNPDFNYAFGTDFRFKGLSVYLLFEGQKGGNIYNFTRQWAFRDHASPEDNQGGKKDSEKKPTVYYDDLYDVAGPNSHFVEDASYLKLQELAVRYDLNLSRLGFNNRVTLGVIGRNLITWSDYLGYDPDVGASDNDGGSAVIARFDGYQYPNFRTLTFTLEVEI</sequence>
<evidence type="ECO:0000256" key="3">
    <source>
        <dbReference type="ARBA" id="ARBA00022692"/>
    </source>
</evidence>
<name>A0A381YRM2_9ZZZZ</name>
<accession>A0A381YRM2</accession>
<dbReference type="SUPFAM" id="SSF49464">
    <property type="entry name" value="Carboxypeptidase regulatory domain-like"/>
    <property type="match status" value="1"/>
</dbReference>
<comment type="subcellular location">
    <subcellularLocation>
        <location evidence="1">Cell outer membrane</location>
        <topology evidence="1">Multi-pass membrane protein</topology>
    </subcellularLocation>
</comment>
<evidence type="ECO:0000313" key="7">
    <source>
        <dbReference type="EMBL" id="SVA79678.1"/>
    </source>
</evidence>
<dbReference type="Pfam" id="PF13715">
    <property type="entry name" value="CarbopepD_reg_2"/>
    <property type="match status" value="1"/>
</dbReference>
<keyword evidence="3" id="KW-0812">Transmembrane</keyword>
<feature type="non-terminal residue" evidence="7">
    <location>
        <position position="1"/>
    </location>
</feature>
<dbReference type="Gene3D" id="2.170.130.10">
    <property type="entry name" value="TonB-dependent receptor, plug domain"/>
    <property type="match status" value="1"/>
</dbReference>
<dbReference type="EMBL" id="UINC01018891">
    <property type="protein sequence ID" value="SVA79678.1"/>
    <property type="molecule type" value="Genomic_DNA"/>
</dbReference>
<evidence type="ECO:0000256" key="5">
    <source>
        <dbReference type="ARBA" id="ARBA00023237"/>
    </source>
</evidence>